<dbReference type="Proteomes" id="UP001217089">
    <property type="component" value="Unassembled WGS sequence"/>
</dbReference>
<reference evidence="1 2" key="1">
    <citation type="submission" date="2022-12" db="EMBL/GenBank/DDBJ databases">
        <title>Chromosome-level genome of Tegillarca granosa.</title>
        <authorList>
            <person name="Kim J."/>
        </authorList>
    </citation>
    <scope>NUCLEOTIDE SEQUENCE [LARGE SCALE GENOMIC DNA]</scope>
    <source>
        <strain evidence="1">Teg-2019</strain>
        <tissue evidence="1">Adductor muscle</tissue>
    </source>
</reference>
<evidence type="ECO:0000313" key="1">
    <source>
        <dbReference type="EMBL" id="KAJ8300098.1"/>
    </source>
</evidence>
<comment type="caution">
    <text evidence="1">The sequence shown here is derived from an EMBL/GenBank/DDBJ whole genome shotgun (WGS) entry which is preliminary data.</text>
</comment>
<accession>A0ABQ9E3U9</accession>
<gene>
    <name evidence="1" type="ORF">KUTeg_021617</name>
</gene>
<name>A0ABQ9E3U9_TEGGR</name>
<protein>
    <submittedName>
        <fullName evidence="1">Uncharacterized protein</fullName>
    </submittedName>
</protein>
<proteinExistence type="predicted"/>
<organism evidence="1 2">
    <name type="scientific">Tegillarca granosa</name>
    <name type="common">Malaysian cockle</name>
    <name type="synonym">Anadara granosa</name>
    <dbReference type="NCBI Taxonomy" id="220873"/>
    <lineage>
        <taxon>Eukaryota</taxon>
        <taxon>Metazoa</taxon>
        <taxon>Spiralia</taxon>
        <taxon>Lophotrochozoa</taxon>
        <taxon>Mollusca</taxon>
        <taxon>Bivalvia</taxon>
        <taxon>Autobranchia</taxon>
        <taxon>Pteriomorphia</taxon>
        <taxon>Arcoida</taxon>
        <taxon>Arcoidea</taxon>
        <taxon>Arcidae</taxon>
        <taxon>Tegillarca</taxon>
    </lineage>
</organism>
<dbReference type="EMBL" id="JARBDR010000919">
    <property type="protein sequence ID" value="KAJ8300098.1"/>
    <property type="molecule type" value="Genomic_DNA"/>
</dbReference>
<sequence>MRVKMTDPPYFDDYFHDYFNTSLIHHINWTFVMRNHTYGNDQSQPPPHNNIRDILIALGVTTIQPGF</sequence>
<keyword evidence="2" id="KW-1185">Reference proteome</keyword>
<evidence type="ECO:0000313" key="2">
    <source>
        <dbReference type="Proteomes" id="UP001217089"/>
    </source>
</evidence>